<dbReference type="InterPro" id="IPR000873">
    <property type="entry name" value="AMP-dep_synth/lig_dom"/>
</dbReference>
<dbReference type="Pfam" id="PF00501">
    <property type="entry name" value="AMP-binding"/>
    <property type="match status" value="1"/>
</dbReference>
<dbReference type="InterPro" id="IPR020845">
    <property type="entry name" value="AMP-binding_CS"/>
</dbReference>
<evidence type="ECO:0000256" key="1">
    <source>
        <dbReference type="ARBA" id="ARBA00022450"/>
    </source>
</evidence>
<dbReference type="SUPFAM" id="SSF47336">
    <property type="entry name" value="ACP-like"/>
    <property type="match status" value="1"/>
</dbReference>
<dbReference type="InterPro" id="IPR036291">
    <property type="entry name" value="NAD(P)-bd_dom_sf"/>
</dbReference>
<organism evidence="5 6">
    <name type="scientific">Bionectria ochroleuca</name>
    <name type="common">Gliocladium roseum</name>
    <dbReference type="NCBI Taxonomy" id="29856"/>
    <lineage>
        <taxon>Eukaryota</taxon>
        <taxon>Fungi</taxon>
        <taxon>Dikarya</taxon>
        <taxon>Ascomycota</taxon>
        <taxon>Pezizomycotina</taxon>
        <taxon>Sordariomycetes</taxon>
        <taxon>Hypocreomycetidae</taxon>
        <taxon>Hypocreales</taxon>
        <taxon>Bionectriaceae</taxon>
        <taxon>Clonostachys</taxon>
    </lineage>
</organism>
<dbReference type="SUPFAM" id="SSF51735">
    <property type="entry name" value="NAD(P)-binding Rossmann-fold domains"/>
    <property type="match status" value="1"/>
</dbReference>
<dbReference type="Gene3D" id="1.10.1200.10">
    <property type="entry name" value="ACP-like"/>
    <property type="match status" value="1"/>
</dbReference>
<protein>
    <recommendedName>
        <fullName evidence="4">Carrier domain-containing protein</fullName>
    </recommendedName>
</protein>
<accession>A0ABY6UMZ7</accession>
<evidence type="ECO:0000259" key="4">
    <source>
        <dbReference type="PROSITE" id="PS50075"/>
    </source>
</evidence>
<reference evidence="5 6" key="1">
    <citation type="submission" date="2019-06" db="EMBL/GenBank/DDBJ databases">
        <authorList>
            <person name="Broberg M."/>
        </authorList>
    </citation>
    <scope>NUCLEOTIDE SEQUENCE [LARGE SCALE GENOMIC DNA]</scope>
</reference>
<dbReference type="InterPro" id="IPR020806">
    <property type="entry name" value="PKS_PP-bd"/>
</dbReference>
<dbReference type="PROSITE" id="PS00455">
    <property type="entry name" value="AMP_BINDING"/>
    <property type="match status" value="1"/>
</dbReference>
<dbReference type="EMBL" id="CABFNS010000851">
    <property type="protein sequence ID" value="VUC32365.1"/>
    <property type="molecule type" value="Genomic_DNA"/>
</dbReference>
<proteinExistence type="predicted"/>
<dbReference type="PANTHER" id="PTHR43439:SF2">
    <property type="entry name" value="ENZYME, PUTATIVE (JCVI)-RELATED"/>
    <property type="match status" value="1"/>
</dbReference>
<dbReference type="Proteomes" id="UP000766486">
    <property type="component" value="Unassembled WGS sequence"/>
</dbReference>
<feature type="domain" description="Carrier" evidence="4">
    <location>
        <begin position="555"/>
        <end position="634"/>
    </location>
</feature>
<keyword evidence="6" id="KW-1185">Reference proteome</keyword>
<comment type="caution">
    <text evidence="5">The sequence shown here is derived from an EMBL/GenBank/DDBJ whole genome shotgun (WGS) entry which is preliminary data.</text>
</comment>
<dbReference type="PANTHER" id="PTHR43439">
    <property type="entry name" value="PHENYLACETATE-COENZYME A LIGASE"/>
    <property type="match status" value="1"/>
</dbReference>
<dbReference type="InterPro" id="IPR042099">
    <property type="entry name" value="ANL_N_sf"/>
</dbReference>
<dbReference type="InterPro" id="IPR036736">
    <property type="entry name" value="ACP-like_sf"/>
</dbReference>
<sequence>MPQNPSQEAVVGRRLLPTVVDQLASSDPDRIIYSVAKSRSPSDGFQDISARTLARAVDRCAWHIEATLGPGQDFPTLAYMGPQDAFYAILILACIKTGYKPFLTSPRNSLDAHLYLFEETKCSTLLIPPGFTLPVLKGLMDKSQISITEIQGMQHWLEDRENEADRPYQYNKTFSQAVSDPIAVLHTSGSTGMPKPILQTHGLHAPLDAYTALPSLGHQPTFSAMCAGARVYLGVPLFHAAGLSLFLAACIYSNYTMVLGPFPPSGEIANAVHVHGNVQQSILPPFTLMELVKNPDHFENLGRLQQITFGGGLLPKEIGDRVITKTRLLNCLGSTECGTLPAQLCDPKDWAYLSLSPVVGHRYEQVSEDLYEQVIVRDPKLERYQGVFNIFPELNEWHMRDLYSKHPTKENLWLYRGRIDDVIVFSNGEKLNPVDMEAIICGNPVVDGAIIAGFGQFQSSLLVEATKPPTNEAEKEDLLEAIWPSVEAANKQCPSHGRVHRHMIIFTLPDKPMSRASKGTVQRKATIHLYETELDALYKNTNKPVTNLPNGIGSHDVTSVMKHIIATSTDIPIDGLNPDDDLFELGLDSLQVTLIAREINSWLKERASASKVEPRNIYLNPSLASLTAVVSSLSNGQPHKETDESREEKMQKLYESHASQILISARQPETQSTERLVVLLTGATGSLGAYILDALVRDPRVIQIYTLNRGPKSIERLQVSLAAKKLQSLSDKVTCLDADLSRPYFTLSRSEYKNLLTNVTTVIHNAWQVDFNLSVASFSSQISGVKRLIDFSTHSRLGAKIVFISSISSIASRQQLSGQTGRVPEVIYDDWRSPQPFGYAESKFIAERLLDTASKEANVPTIVCRVGQVAGPTGEAGVWPKHEWLPSLIASSKYLGKLPTSLGQHDTVDWVPVDGVAQTIVDIAASSSKVELPGSTVYHIANPKYTTWPELLPIINQHLGQEKALETVALSEWVGALRDTQNQTDNVAQNPAVRLLHFFDDLLGHGEESLLLDTQNSIRSSPTLANLEPVHDSWMENWLRQWAF</sequence>
<dbReference type="Pfam" id="PF07993">
    <property type="entry name" value="NAD_binding_4"/>
    <property type="match status" value="1"/>
</dbReference>
<dbReference type="Pfam" id="PF23562">
    <property type="entry name" value="AMP-binding_C_3"/>
    <property type="match status" value="1"/>
</dbReference>
<gene>
    <name evidence="5" type="ORF">CLO192961_LOCUS328608</name>
</gene>
<keyword evidence="3" id="KW-0521">NADP</keyword>
<dbReference type="InterPro" id="IPR013120">
    <property type="entry name" value="FAR_NAD-bd"/>
</dbReference>
<evidence type="ECO:0000256" key="3">
    <source>
        <dbReference type="ARBA" id="ARBA00022857"/>
    </source>
</evidence>
<dbReference type="InterPro" id="IPR006162">
    <property type="entry name" value="Ppantetheine_attach_site"/>
</dbReference>
<name>A0ABY6UMZ7_BIOOC</name>
<dbReference type="PROSITE" id="PS50075">
    <property type="entry name" value="CARRIER"/>
    <property type="match status" value="1"/>
</dbReference>
<dbReference type="Gene3D" id="3.40.50.12780">
    <property type="entry name" value="N-terminal domain of ligase-like"/>
    <property type="match status" value="1"/>
</dbReference>
<keyword evidence="2" id="KW-0597">Phosphoprotein</keyword>
<dbReference type="InterPro" id="IPR051414">
    <property type="entry name" value="Adenylate-forming_Reductase"/>
</dbReference>
<keyword evidence="1" id="KW-0596">Phosphopantetheine</keyword>
<dbReference type="InterPro" id="IPR009081">
    <property type="entry name" value="PP-bd_ACP"/>
</dbReference>
<evidence type="ECO:0000313" key="6">
    <source>
        <dbReference type="Proteomes" id="UP000766486"/>
    </source>
</evidence>
<dbReference type="Pfam" id="PF00550">
    <property type="entry name" value="PP-binding"/>
    <property type="match status" value="1"/>
</dbReference>
<dbReference type="PROSITE" id="PS00012">
    <property type="entry name" value="PHOSPHOPANTETHEINE"/>
    <property type="match status" value="1"/>
</dbReference>
<dbReference type="SUPFAM" id="SSF56801">
    <property type="entry name" value="Acetyl-CoA synthetase-like"/>
    <property type="match status" value="1"/>
</dbReference>
<dbReference type="Gene3D" id="3.40.50.720">
    <property type="entry name" value="NAD(P)-binding Rossmann-like Domain"/>
    <property type="match status" value="1"/>
</dbReference>
<dbReference type="SMART" id="SM00823">
    <property type="entry name" value="PKS_PP"/>
    <property type="match status" value="1"/>
</dbReference>
<evidence type="ECO:0000313" key="5">
    <source>
        <dbReference type="EMBL" id="VUC32365.1"/>
    </source>
</evidence>
<evidence type="ECO:0000256" key="2">
    <source>
        <dbReference type="ARBA" id="ARBA00022553"/>
    </source>
</evidence>